<dbReference type="InterPro" id="IPR012347">
    <property type="entry name" value="Ferritin-like"/>
</dbReference>
<dbReference type="AlphaFoldDB" id="A0A225SM11"/>
<dbReference type="PIRSF" id="PIRSF029477">
    <property type="entry name" value="UCP029477"/>
    <property type="match status" value="1"/>
</dbReference>
<dbReference type="InterPro" id="IPR011971">
    <property type="entry name" value="CHP02284"/>
</dbReference>
<reference evidence="2 3" key="1">
    <citation type="journal article" date="2010" name="Int. J. Syst. Evol. Microbiol.">
        <title>Reclassification of Herbaspirillum putei as a later heterotypic synonym of Herbaspirillum huttiense, with the description of H. huttiense subsp. huttiense subsp. nov. and H. huttiense subsp. putei subsp. nov., comb. nov., and description of Herbaspirillum aquaticum sp. nov.</title>
        <authorList>
            <person name="Dobritsa A.P."/>
            <person name="Reddy M.C."/>
            <person name="Samadpour M."/>
        </authorList>
    </citation>
    <scope>NUCLEOTIDE SEQUENCE [LARGE SCALE GENOMIC DNA]</scope>
    <source>
        <strain evidence="2 3">IEH 4430</strain>
    </source>
</reference>
<dbReference type="Pfam" id="PF09537">
    <property type="entry name" value="DUF2383"/>
    <property type="match status" value="1"/>
</dbReference>
<dbReference type="InterPro" id="IPR016920">
    <property type="entry name" value="UCP029477"/>
</dbReference>
<dbReference type="RefSeq" id="WP_088757289.1">
    <property type="nucleotide sequence ID" value="NZ_NJGV01000029.1"/>
</dbReference>
<comment type="caution">
    <text evidence="2">The sequence shown here is derived from an EMBL/GenBank/DDBJ whole genome shotgun (WGS) entry which is preliminary data.</text>
</comment>
<dbReference type="InterPro" id="IPR019052">
    <property type="entry name" value="DUF2383"/>
</dbReference>
<gene>
    <name evidence="2" type="ORF">CEJ45_22555</name>
</gene>
<dbReference type="Gene3D" id="1.20.1260.10">
    <property type="match status" value="1"/>
</dbReference>
<dbReference type="Proteomes" id="UP000214747">
    <property type="component" value="Unassembled WGS sequence"/>
</dbReference>
<evidence type="ECO:0000313" key="3">
    <source>
        <dbReference type="Proteomes" id="UP000214747"/>
    </source>
</evidence>
<organism evidence="2 3">
    <name type="scientific">Herbaspirillum aquaticum</name>
    <dbReference type="NCBI Taxonomy" id="568783"/>
    <lineage>
        <taxon>Bacteria</taxon>
        <taxon>Pseudomonadati</taxon>
        <taxon>Pseudomonadota</taxon>
        <taxon>Betaproteobacteria</taxon>
        <taxon>Burkholderiales</taxon>
        <taxon>Oxalobacteraceae</taxon>
        <taxon>Herbaspirillum</taxon>
    </lineage>
</organism>
<protein>
    <submittedName>
        <fullName evidence="2">Aldehyde dehydrogenase</fullName>
    </submittedName>
</protein>
<dbReference type="EMBL" id="NJGV01000029">
    <property type="protein sequence ID" value="OWY32117.1"/>
    <property type="molecule type" value="Genomic_DNA"/>
</dbReference>
<evidence type="ECO:0000313" key="2">
    <source>
        <dbReference type="EMBL" id="OWY32117.1"/>
    </source>
</evidence>
<sequence>MNNDHLISTLNDLIQISIDGEKGFRACADDAQERYIPYKETFMLRATECAQAALDLQDLVQRLGGEPASHSTLGGTLHRQWVNLKSAITGRDDESILEECERGEDAAVNAYRKALSEDLPTDIRLVIERQYQGVLANHDKVRSLRNEVRARKTA</sequence>
<name>A0A225SM11_9BURK</name>
<accession>A0A225SM11</accession>
<feature type="domain" description="DUF2383" evidence="1">
    <location>
        <begin position="7"/>
        <end position="116"/>
    </location>
</feature>
<dbReference type="NCBIfam" id="TIGR02284">
    <property type="entry name" value="PA2169 family four-helix-bundle protein"/>
    <property type="match status" value="1"/>
</dbReference>
<proteinExistence type="predicted"/>
<evidence type="ECO:0000259" key="1">
    <source>
        <dbReference type="Pfam" id="PF09537"/>
    </source>
</evidence>
<keyword evidence="3" id="KW-1185">Reference proteome</keyword>